<evidence type="ECO:0000259" key="2">
    <source>
        <dbReference type="Pfam" id="PF07510"/>
    </source>
</evidence>
<evidence type="ECO:0000313" key="4">
    <source>
        <dbReference type="Proteomes" id="UP000249886"/>
    </source>
</evidence>
<dbReference type="Pfam" id="PF07510">
    <property type="entry name" value="GmrSD_C"/>
    <property type="match status" value="1"/>
</dbReference>
<dbReference type="Gene3D" id="1.10.30.50">
    <property type="match status" value="1"/>
</dbReference>
<comment type="caution">
    <text evidence="3">The sequence shown here is derived from an EMBL/GenBank/DDBJ whole genome shotgun (WGS) entry which is preliminary data.</text>
</comment>
<dbReference type="RefSeq" id="WP_050773734.1">
    <property type="nucleotide sequence ID" value="NZ_CP050134.2"/>
</dbReference>
<dbReference type="GeneID" id="84575003"/>
<keyword evidence="1" id="KW-0812">Transmembrane</keyword>
<dbReference type="PANTHER" id="PTHR24094">
    <property type="entry name" value="SECRETED PROTEIN"/>
    <property type="match status" value="1"/>
</dbReference>
<protein>
    <submittedName>
        <fullName evidence="3">Putative secreted lipoprotein</fullName>
    </submittedName>
</protein>
<organism evidence="3 4">
    <name type="scientific">Corynebacterium matruchotii</name>
    <dbReference type="NCBI Taxonomy" id="43768"/>
    <lineage>
        <taxon>Bacteria</taxon>
        <taxon>Bacillati</taxon>
        <taxon>Actinomycetota</taxon>
        <taxon>Actinomycetes</taxon>
        <taxon>Mycobacteriales</taxon>
        <taxon>Corynebacteriaceae</taxon>
        <taxon>Corynebacterium</taxon>
    </lineage>
</organism>
<keyword evidence="1" id="KW-0472">Membrane</keyword>
<accession>A0A6H9XTK4</accession>
<dbReference type="InterPro" id="IPR011089">
    <property type="entry name" value="GmrSD_C"/>
</dbReference>
<proteinExistence type="predicted"/>
<keyword evidence="1" id="KW-1133">Transmembrane helix</keyword>
<reference evidence="3 4" key="1">
    <citation type="submission" date="2018-06" db="EMBL/GenBank/DDBJ databases">
        <authorList>
            <consortium name="Pathogen Informatics"/>
            <person name="Doyle S."/>
        </authorList>
    </citation>
    <scope>NUCLEOTIDE SEQUENCE [LARGE SCALE GENOMIC DNA]</scope>
    <source>
        <strain evidence="3 4">NCTC10254</strain>
    </source>
</reference>
<evidence type="ECO:0000256" key="1">
    <source>
        <dbReference type="SAM" id="Phobius"/>
    </source>
</evidence>
<gene>
    <name evidence="3" type="ORF">NCTC10254_01705</name>
</gene>
<dbReference type="AlphaFoldDB" id="A0A6H9XTK4"/>
<dbReference type="Proteomes" id="UP000249886">
    <property type="component" value="Unassembled WGS sequence"/>
</dbReference>
<dbReference type="PANTHER" id="PTHR24094:SF15">
    <property type="entry name" value="AMP-DEPENDENT SYNTHETASE_LIGASE DOMAIN-CONTAINING PROTEIN-RELATED"/>
    <property type="match status" value="1"/>
</dbReference>
<name>A0A6H9XTK4_9CORY</name>
<feature type="transmembrane region" description="Helical" evidence="1">
    <location>
        <begin position="7"/>
        <end position="28"/>
    </location>
</feature>
<evidence type="ECO:0000313" key="3">
    <source>
        <dbReference type="EMBL" id="SPW29743.1"/>
    </source>
</evidence>
<dbReference type="EMBL" id="UARK01000018">
    <property type="protein sequence ID" value="SPW29743.1"/>
    <property type="molecule type" value="Genomic_DNA"/>
</dbReference>
<keyword evidence="3" id="KW-0449">Lipoprotein</keyword>
<feature type="domain" description="GmrSD restriction endonucleases C-terminal" evidence="2">
    <location>
        <begin position="114"/>
        <end position="204"/>
    </location>
</feature>
<sequence>MRIIRPVFSATGLLITATIIMCLTLLPIGCERRSPNMTTLAQVPQRRTVVGYERTEFGAGWGSSTTRPGCSVRDDMLRTQLTVLTESDRCKPIAQGICPYSGRVISSDPAMAAGEPIELDHIFPLSAAWDMGAYAWPMAKRLAFANDPANLVAVAKAENQAKSDSLPSEWLPSDSSQRCWYVNQLADIAVTYGLAVSAADAAVMRHQCPMG</sequence>